<dbReference type="InterPro" id="IPR004046">
    <property type="entry name" value="GST_C"/>
</dbReference>
<dbReference type="OMA" id="RAIVMQW"/>
<dbReference type="PANTHER" id="PTHR44051:SF14">
    <property type="entry name" value="GLUTATHIONE S-TRANSFERASE II"/>
    <property type="match status" value="1"/>
</dbReference>
<accession>A8Q108</accession>
<dbReference type="Gene3D" id="1.20.1050.130">
    <property type="match status" value="1"/>
</dbReference>
<dbReference type="InterPro" id="IPR040079">
    <property type="entry name" value="Glutathione_S-Trfase"/>
</dbReference>
<evidence type="ECO:0008006" key="7">
    <source>
        <dbReference type="Google" id="ProtNLM"/>
    </source>
</evidence>
<dbReference type="InterPro" id="IPR036249">
    <property type="entry name" value="Thioredoxin-like_sf"/>
</dbReference>
<dbReference type="Pfam" id="PF00043">
    <property type="entry name" value="GST_C"/>
    <property type="match status" value="1"/>
</dbReference>
<dbReference type="SFLD" id="SFLDG00358">
    <property type="entry name" value="Main_(cytGST)"/>
    <property type="match status" value="1"/>
</dbReference>
<name>A8Q108_MALGO</name>
<dbReference type="PANTHER" id="PTHR44051">
    <property type="entry name" value="GLUTATHIONE S-TRANSFERASE-RELATED"/>
    <property type="match status" value="1"/>
</dbReference>
<dbReference type="SFLD" id="SFLDS00019">
    <property type="entry name" value="Glutathione_Transferase_(cytos"/>
    <property type="match status" value="1"/>
</dbReference>
<evidence type="ECO:0000256" key="2">
    <source>
        <dbReference type="RuleBase" id="RU003494"/>
    </source>
</evidence>
<dbReference type="STRING" id="425265.A8Q108"/>
<dbReference type="PROSITE" id="PS50405">
    <property type="entry name" value="GST_CTER"/>
    <property type="match status" value="1"/>
</dbReference>
<dbReference type="GeneID" id="5855417"/>
<dbReference type="KEGG" id="mgl:MGL_2109"/>
<evidence type="ECO:0000259" key="4">
    <source>
        <dbReference type="PROSITE" id="PS50405"/>
    </source>
</evidence>
<dbReference type="EMBL" id="AAYY01000006">
    <property type="protein sequence ID" value="EDP43896.1"/>
    <property type="molecule type" value="Genomic_DNA"/>
</dbReference>
<reference evidence="5 6" key="1">
    <citation type="journal article" date="2007" name="Proc. Natl. Acad. Sci. U.S.A.">
        <title>Dandruff-associated Malassezia genomes reveal convergent and divergent virulence traits shared with plant and human fungal pathogens.</title>
        <authorList>
            <person name="Xu J."/>
            <person name="Saunders C.W."/>
            <person name="Hu P."/>
            <person name="Grant R.A."/>
            <person name="Boekhout T."/>
            <person name="Kuramae E.E."/>
            <person name="Kronstad J.W."/>
            <person name="Deangelis Y.M."/>
            <person name="Reeder N.L."/>
            <person name="Johnstone K.R."/>
            <person name="Leland M."/>
            <person name="Fieno A.M."/>
            <person name="Begley W.M."/>
            <person name="Sun Y."/>
            <person name="Lacey M.P."/>
            <person name="Chaudhary T."/>
            <person name="Keough T."/>
            <person name="Chu L."/>
            <person name="Sears R."/>
            <person name="Yuan B."/>
            <person name="Dawson T.L.Jr."/>
        </authorList>
    </citation>
    <scope>NUCLEOTIDE SEQUENCE [LARGE SCALE GENOMIC DNA]</scope>
    <source>
        <strain evidence="6">ATCC MYA-4612 / CBS 7966</strain>
    </source>
</reference>
<keyword evidence="6" id="KW-1185">Reference proteome</keyword>
<dbReference type="InParanoid" id="A8Q108"/>
<comment type="similarity">
    <text evidence="1 2">Belongs to the GST superfamily.</text>
</comment>
<organism evidence="5 6">
    <name type="scientific">Malassezia globosa (strain ATCC MYA-4612 / CBS 7966)</name>
    <name type="common">Dandruff-associated fungus</name>
    <dbReference type="NCBI Taxonomy" id="425265"/>
    <lineage>
        <taxon>Eukaryota</taxon>
        <taxon>Fungi</taxon>
        <taxon>Dikarya</taxon>
        <taxon>Basidiomycota</taxon>
        <taxon>Ustilaginomycotina</taxon>
        <taxon>Malasseziomycetes</taxon>
        <taxon>Malasseziales</taxon>
        <taxon>Malasseziaceae</taxon>
        <taxon>Malassezia</taxon>
    </lineage>
</organism>
<dbReference type="InterPro" id="IPR036282">
    <property type="entry name" value="Glutathione-S-Trfase_C_sf"/>
</dbReference>
<dbReference type="AlphaFoldDB" id="A8Q108"/>
<dbReference type="InterPro" id="IPR004045">
    <property type="entry name" value="Glutathione_S-Trfase_N"/>
</dbReference>
<comment type="caution">
    <text evidence="5">The sequence shown here is derived from an EMBL/GenBank/DDBJ whole genome shotgun (WGS) entry which is preliminary data.</text>
</comment>
<dbReference type="SUPFAM" id="SSF52833">
    <property type="entry name" value="Thioredoxin-like"/>
    <property type="match status" value="1"/>
</dbReference>
<dbReference type="Proteomes" id="UP000008837">
    <property type="component" value="Unassembled WGS sequence"/>
</dbReference>
<proteinExistence type="inferred from homology"/>
<dbReference type="PROSITE" id="PS50404">
    <property type="entry name" value="GST_NTER"/>
    <property type="match status" value="1"/>
</dbReference>
<dbReference type="Pfam" id="PF02798">
    <property type="entry name" value="GST_N"/>
    <property type="match status" value="1"/>
</dbReference>
<evidence type="ECO:0000313" key="5">
    <source>
        <dbReference type="EMBL" id="EDP43896.1"/>
    </source>
</evidence>
<sequence>MWGTNPIKVGAFLEALGLEYDMKFVELGSSDKATGVKGEDYLNVCENGRTPTLIDHKRNDFTVWESGAILDYVATVYDTEHKFHGKTPEERALVMQWLFFQVSGHSPVQGNLFFSKMFWPSTFNENAPENVIKRFRTELDRVFRVYERRLKHQASMYGEDRAFLALDRPTIADFSALGWFVMLPDYASKIDIDLAEYETLAKYIDRLRNLPSSKAVMARFESSK</sequence>
<dbReference type="VEuPathDB" id="FungiDB:MGL_2109"/>
<evidence type="ECO:0000313" key="6">
    <source>
        <dbReference type="Proteomes" id="UP000008837"/>
    </source>
</evidence>
<evidence type="ECO:0000256" key="1">
    <source>
        <dbReference type="ARBA" id="ARBA00007409"/>
    </source>
</evidence>
<dbReference type="SUPFAM" id="SSF47616">
    <property type="entry name" value="GST C-terminal domain-like"/>
    <property type="match status" value="1"/>
</dbReference>
<feature type="domain" description="GST N-terminal" evidence="3">
    <location>
        <begin position="1"/>
        <end position="81"/>
    </location>
</feature>
<protein>
    <recommendedName>
        <fullName evidence="7">Glutathione S-transferase</fullName>
    </recommendedName>
</protein>
<dbReference type="OrthoDB" id="422574at2759"/>
<dbReference type="InterPro" id="IPR010987">
    <property type="entry name" value="Glutathione-S-Trfase_C-like"/>
</dbReference>
<dbReference type="FunCoup" id="A8Q108">
    <property type="interactions" value="76"/>
</dbReference>
<evidence type="ECO:0000259" key="3">
    <source>
        <dbReference type="PROSITE" id="PS50404"/>
    </source>
</evidence>
<gene>
    <name evidence="5" type="ORF">MGL_2109</name>
</gene>
<feature type="domain" description="GST C-terminal" evidence="4">
    <location>
        <begin position="87"/>
        <end position="224"/>
    </location>
</feature>
<dbReference type="RefSeq" id="XP_001731110.1">
    <property type="nucleotide sequence ID" value="XM_001731058.1"/>
</dbReference>